<evidence type="ECO:0000256" key="9">
    <source>
        <dbReference type="ARBA" id="ARBA00023012"/>
    </source>
</evidence>
<dbReference type="PANTHER" id="PTHR45436:SF5">
    <property type="entry name" value="SENSOR HISTIDINE KINASE TRCS"/>
    <property type="match status" value="1"/>
</dbReference>
<evidence type="ECO:0000256" key="8">
    <source>
        <dbReference type="ARBA" id="ARBA00022989"/>
    </source>
</evidence>
<dbReference type="InterPro" id="IPR036097">
    <property type="entry name" value="HisK_dim/P_sf"/>
</dbReference>
<dbReference type="EMBL" id="JACOFT010000006">
    <property type="protein sequence ID" value="MBC3812967.1"/>
    <property type="molecule type" value="Genomic_DNA"/>
</dbReference>
<organism evidence="14 15">
    <name type="scientific">Undibacterium aquatile</name>
    <dbReference type="NCBI Taxonomy" id="1537398"/>
    <lineage>
        <taxon>Bacteria</taxon>
        <taxon>Pseudomonadati</taxon>
        <taxon>Pseudomonadota</taxon>
        <taxon>Betaproteobacteria</taxon>
        <taxon>Burkholderiales</taxon>
        <taxon>Oxalobacteraceae</taxon>
        <taxon>Undibacterium</taxon>
    </lineage>
</organism>
<dbReference type="SUPFAM" id="SSF158472">
    <property type="entry name" value="HAMP domain-like"/>
    <property type="match status" value="1"/>
</dbReference>
<gene>
    <name evidence="14" type="ORF">H8K26_16100</name>
</gene>
<keyword evidence="5" id="KW-0808">Transferase</keyword>
<dbReference type="Pfam" id="PF00672">
    <property type="entry name" value="HAMP"/>
    <property type="match status" value="1"/>
</dbReference>
<dbReference type="PROSITE" id="PS50885">
    <property type="entry name" value="HAMP"/>
    <property type="match status" value="1"/>
</dbReference>
<keyword evidence="15" id="KW-1185">Reference proteome</keyword>
<dbReference type="SMART" id="SM00387">
    <property type="entry name" value="HATPase_c"/>
    <property type="match status" value="1"/>
</dbReference>
<dbReference type="Proteomes" id="UP000637632">
    <property type="component" value="Unassembled WGS sequence"/>
</dbReference>
<dbReference type="Pfam" id="PF00512">
    <property type="entry name" value="HisKA"/>
    <property type="match status" value="1"/>
</dbReference>
<evidence type="ECO:0000256" key="6">
    <source>
        <dbReference type="ARBA" id="ARBA00022692"/>
    </source>
</evidence>
<dbReference type="SUPFAM" id="SSF47384">
    <property type="entry name" value="Homodimeric domain of signal transducing histidine kinase"/>
    <property type="match status" value="1"/>
</dbReference>
<evidence type="ECO:0000256" key="3">
    <source>
        <dbReference type="ARBA" id="ARBA00012438"/>
    </source>
</evidence>
<feature type="domain" description="Histidine kinase" evidence="12">
    <location>
        <begin position="144"/>
        <end position="356"/>
    </location>
</feature>
<dbReference type="GO" id="GO:0016301">
    <property type="term" value="F:kinase activity"/>
    <property type="evidence" value="ECO:0007669"/>
    <property type="project" value="UniProtKB-KW"/>
</dbReference>
<dbReference type="Gene3D" id="3.30.565.10">
    <property type="entry name" value="Histidine kinase-like ATPase, C-terminal domain"/>
    <property type="match status" value="1"/>
</dbReference>
<dbReference type="InterPro" id="IPR004358">
    <property type="entry name" value="Sig_transdc_His_kin-like_C"/>
</dbReference>
<evidence type="ECO:0000256" key="11">
    <source>
        <dbReference type="SAM" id="Phobius"/>
    </source>
</evidence>
<keyword evidence="6 11" id="KW-0812">Transmembrane</keyword>
<dbReference type="PROSITE" id="PS50109">
    <property type="entry name" value="HIS_KIN"/>
    <property type="match status" value="1"/>
</dbReference>
<keyword evidence="10 11" id="KW-0472">Membrane</keyword>
<evidence type="ECO:0000259" key="13">
    <source>
        <dbReference type="PROSITE" id="PS50885"/>
    </source>
</evidence>
<name>A0ABR6XJK4_9BURK</name>
<dbReference type="Pfam" id="PF02518">
    <property type="entry name" value="HATPase_c"/>
    <property type="match status" value="1"/>
</dbReference>
<dbReference type="CDD" id="cd00082">
    <property type="entry name" value="HisKA"/>
    <property type="match status" value="1"/>
</dbReference>
<feature type="transmembrane region" description="Helical" evidence="11">
    <location>
        <begin position="12"/>
        <end position="39"/>
    </location>
</feature>
<accession>A0ABR6XJK4</accession>
<evidence type="ECO:0000256" key="4">
    <source>
        <dbReference type="ARBA" id="ARBA00022553"/>
    </source>
</evidence>
<keyword evidence="8 11" id="KW-1133">Transmembrane helix</keyword>
<evidence type="ECO:0000256" key="7">
    <source>
        <dbReference type="ARBA" id="ARBA00022777"/>
    </source>
</evidence>
<evidence type="ECO:0000256" key="1">
    <source>
        <dbReference type="ARBA" id="ARBA00000085"/>
    </source>
</evidence>
<evidence type="ECO:0000259" key="12">
    <source>
        <dbReference type="PROSITE" id="PS50109"/>
    </source>
</evidence>
<dbReference type="InterPro" id="IPR005467">
    <property type="entry name" value="His_kinase_dom"/>
</dbReference>
<proteinExistence type="predicted"/>
<reference evidence="14 15" key="1">
    <citation type="submission" date="2020-08" db="EMBL/GenBank/DDBJ databases">
        <title>Novel species isolated from subtropical streams in China.</title>
        <authorList>
            <person name="Lu H."/>
        </authorList>
    </citation>
    <scope>NUCLEOTIDE SEQUENCE [LARGE SCALE GENOMIC DNA]</scope>
    <source>
        <strain evidence="14 15">CCTCC AB 2015119</strain>
    </source>
</reference>
<protein>
    <recommendedName>
        <fullName evidence="3">histidine kinase</fullName>
        <ecNumber evidence="3">2.7.13.3</ecNumber>
    </recommendedName>
</protein>
<dbReference type="InterPro" id="IPR050428">
    <property type="entry name" value="TCS_sensor_his_kinase"/>
</dbReference>
<sequence length="356" mass="38893">MSTESDFSRQIIRWTSAVVLSIIAIVLISTYVFYALLIQWVPSLFTDVDPMSLPTWPEWIYMATITVVGLVFGIAAARKLARRILIPLNSIADSVKRIADGDLSARAVAGDRTLGETAALVDGFNSMAERLQSTAHELTTWNAAIAHELRTPLTILRGRLQGMADGVFPPEETQFRNLLNQVDGLTRLVEDLRVLSLADGAYLSLRLEDVDIASEVSQVLELMAPSLTAAGFYLDMKVENTVIVCDPSRIRQVIVALLENARRYASPGKLLIESRLSQNAFHLTVTDEGPGIPEHLIPFIFEAFQRGDDSRSRESGGSGLGLAVVRAIAQAHKGQVSYSQHAGGGSVFQITLPRAH</sequence>
<dbReference type="CDD" id="cd06225">
    <property type="entry name" value="HAMP"/>
    <property type="match status" value="1"/>
</dbReference>
<keyword evidence="4" id="KW-0597">Phosphoprotein</keyword>
<dbReference type="EC" id="2.7.13.3" evidence="3"/>
<dbReference type="InterPro" id="IPR003594">
    <property type="entry name" value="HATPase_dom"/>
</dbReference>
<dbReference type="CDD" id="cd00075">
    <property type="entry name" value="HATPase"/>
    <property type="match status" value="1"/>
</dbReference>
<comment type="subcellular location">
    <subcellularLocation>
        <location evidence="2">Membrane</location>
    </subcellularLocation>
</comment>
<dbReference type="InterPro" id="IPR036890">
    <property type="entry name" value="HATPase_C_sf"/>
</dbReference>
<feature type="domain" description="HAMP" evidence="13">
    <location>
        <begin position="82"/>
        <end position="136"/>
    </location>
</feature>
<keyword evidence="7 14" id="KW-0418">Kinase</keyword>
<dbReference type="PANTHER" id="PTHR45436">
    <property type="entry name" value="SENSOR HISTIDINE KINASE YKOH"/>
    <property type="match status" value="1"/>
</dbReference>
<dbReference type="InterPro" id="IPR003661">
    <property type="entry name" value="HisK_dim/P_dom"/>
</dbReference>
<dbReference type="SUPFAM" id="SSF55874">
    <property type="entry name" value="ATPase domain of HSP90 chaperone/DNA topoisomerase II/histidine kinase"/>
    <property type="match status" value="1"/>
</dbReference>
<evidence type="ECO:0000313" key="15">
    <source>
        <dbReference type="Proteomes" id="UP000637632"/>
    </source>
</evidence>
<evidence type="ECO:0000256" key="5">
    <source>
        <dbReference type="ARBA" id="ARBA00022679"/>
    </source>
</evidence>
<evidence type="ECO:0000256" key="10">
    <source>
        <dbReference type="ARBA" id="ARBA00023136"/>
    </source>
</evidence>
<dbReference type="SMART" id="SM00304">
    <property type="entry name" value="HAMP"/>
    <property type="match status" value="1"/>
</dbReference>
<dbReference type="Gene3D" id="6.10.340.10">
    <property type="match status" value="1"/>
</dbReference>
<evidence type="ECO:0000256" key="2">
    <source>
        <dbReference type="ARBA" id="ARBA00004370"/>
    </source>
</evidence>
<comment type="caution">
    <text evidence="14">The sequence shown here is derived from an EMBL/GenBank/DDBJ whole genome shotgun (WGS) entry which is preliminary data.</text>
</comment>
<feature type="transmembrane region" description="Helical" evidence="11">
    <location>
        <begin position="59"/>
        <end position="77"/>
    </location>
</feature>
<dbReference type="InterPro" id="IPR003660">
    <property type="entry name" value="HAMP_dom"/>
</dbReference>
<keyword evidence="9" id="KW-0902">Two-component regulatory system</keyword>
<dbReference type="SMART" id="SM00388">
    <property type="entry name" value="HisKA"/>
    <property type="match status" value="1"/>
</dbReference>
<dbReference type="PRINTS" id="PR00344">
    <property type="entry name" value="BCTRLSENSOR"/>
</dbReference>
<comment type="catalytic activity">
    <reaction evidence="1">
        <text>ATP + protein L-histidine = ADP + protein N-phospho-L-histidine.</text>
        <dbReference type="EC" id="2.7.13.3"/>
    </reaction>
</comment>
<dbReference type="Gene3D" id="1.10.287.130">
    <property type="match status" value="1"/>
</dbReference>
<evidence type="ECO:0000313" key="14">
    <source>
        <dbReference type="EMBL" id="MBC3812967.1"/>
    </source>
</evidence>
<dbReference type="RefSeq" id="WP_190480845.1">
    <property type="nucleotide sequence ID" value="NZ_JACOFT010000006.1"/>
</dbReference>